<dbReference type="FunFam" id="3.30.710.10:FF:000035">
    <property type="entry name" value="Elongin C transcription elongation factor"/>
    <property type="match status" value="1"/>
</dbReference>
<proteinExistence type="inferred from homology"/>
<organism evidence="7 8">
    <name type="scientific">Heligmosomoides polygyrus</name>
    <name type="common">Parasitic roundworm</name>
    <dbReference type="NCBI Taxonomy" id="6339"/>
    <lineage>
        <taxon>Eukaryota</taxon>
        <taxon>Metazoa</taxon>
        <taxon>Ecdysozoa</taxon>
        <taxon>Nematoda</taxon>
        <taxon>Chromadorea</taxon>
        <taxon>Rhabditida</taxon>
        <taxon>Rhabditina</taxon>
        <taxon>Rhabditomorpha</taxon>
        <taxon>Strongyloidea</taxon>
        <taxon>Heligmosomidae</taxon>
        <taxon>Heligmosomoides</taxon>
    </lineage>
</organism>
<accession>A0A183GPP0</accession>
<dbReference type="Gene3D" id="3.30.710.10">
    <property type="entry name" value="Potassium Channel Kv1.1, Chain A"/>
    <property type="match status" value="1"/>
</dbReference>
<evidence type="ECO:0000313" key="6">
    <source>
        <dbReference type="EMBL" id="VDP46507.1"/>
    </source>
</evidence>
<feature type="domain" description="SKP1 component POZ" evidence="5">
    <location>
        <begin position="14"/>
        <end position="70"/>
    </location>
</feature>
<evidence type="ECO:0000256" key="1">
    <source>
        <dbReference type="ARBA" id="ARBA00004123"/>
    </source>
</evidence>
<dbReference type="InterPro" id="IPR039948">
    <property type="entry name" value="ELC1"/>
</dbReference>
<name>A0A183GPP0_HELPZ</name>
<keyword evidence="7" id="KW-1185">Reference proteome</keyword>
<reference evidence="6 7" key="1">
    <citation type="submission" date="2018-11" db="EMBL/GenBank/DDBJ databases">
        <authorList>
            <consortium name="Pathogen Informatics"/>
        </authorList>
    </citation>
    <scope>NUCLEOTIDE SEQUENCE [LARGE SCALE GENOMIC DNA]</scope>
</reference>
<dbReference type="Proteomes" id="UP000050761">
    <property type="component" value="Unassembled WGS sequence"/>
</dbReference>
<evidence type="ECO:0000313" key="7">
    <source>
        <dbReference type="Proteomes" id="UP000050761"/>
    </source>
</evidence>
<dbReference type="CDD" id="cd18321">
    <property type="entry name" value="BTB_POZ_EloC"/>
    <property type="match status" value="1"/>
</dbReference>
<protein>
    <recommendedName>
        <fullName evidence="3">Elongin-C</fullName>
    </recommendedName>
</protein>
<dbReference type="AlphaFoldDB" id="A0A183GPP0"/>
<sequence>MEQSLRRMQRFAQYVKLVSSGGLQFYVKKELAMTSGMIKTMLSGPGLFSENKCKEIPSYLLLKVCQYFVYKAHYTCSSTEVPEFVINPDMALDVLMVACFLDC</sequence>
<keyword evidence="4" id="KW-0539">Nucleus</keyword>
<dbReference type="SMART" id="SM00512">
    <property type="entry name" value="Skp1"/>
    <property type="match status" value="1"/>
</dbReference>
<evidence type="ECO:0000256" key="3">
    <source>
        <dbReference type="ARBA" id="ARBA00021347"/>
    </source>
</evidence>
<dbReference type="WBParaSite" id="HPBE_0002466001-mRNA-1">
    <property type="protein sequence ID" value="HPBE_0002466001-mRNA-1"/>
    <property type="gene ID" value="HPBE_0002466001"/>
</dbReference>
<comment type="subcellular location">
    <subcellularLocation>
        <location evidence="1">Nucleus</location>
    </subcellularLocation>
</comment>
<dbReference type="SUPFAM" id="SSF54695">
    <property type="entry name" value="POZ domain"/>
    <property type="match status" value="1"/>
</dbReference>
<dbReference type="OrthoDB" id="249087at2759"/>
<dbReference type="InterPro" id="IPR016073">
    <property type="entry name" value="Skp1_comp_POZ"/>
</dbReference>
<dbReference type="InterPro" id="IPR011333">
    <property type="entry name" value="SKP1/BTB/POZ_sf"/>
</dbReference>
<dbReference type="PANTHER" id="PTHR20648">
    <property type="entry name" value="ELONGIN-C"/>
    <property type="match status" value="1"/>
</dbReference>
<accession>A0A3P8D5B1</accession>
<comment type="similarity">
    <text evidence="2">Belongs to the SKP1 family.</text>
</comment>
<reference evidence="8" key="2">
    <citation type="submission" date="2019-09" db="UniProtKB">
        <authorList>
            <consortium name="WormBaseParasite"/>
        </authorList>
    </citation>
    <scope>IDENTIFICATION</scope>
</reference>
<dbReference type="GO" id="GO:0005634">
    <property type="term" value="C:nucleus"/>
    <property type="evidence" value="ECO:0007669"/>
    <property type="project" value="UniProtKB-SubCell"/>
</dbReference>
<gene>
    <name evidence="6" type="ORF">HPBE_LOCUS24659</name>
</gene>
<dbReference type="InterPro" id="IPR001232">
    <property type="entry name" value="SKP1-like"/>
</dbReference>
<evidence type="ECO:0000313" key="8">
    <source>
        <dbReference type="WBParaSite" id="HPBE_0002466001-mRNA-1"/>
    </source>
</evidence>
<dbReference type="GO" id="GO:0006511">
    <property type="term" value="P:ubiquitin-dependent protein catabolic process"/>
    <property type="evidence" value="ECO:0007669"/>
    <property type="project" value="InterPro"/>
</dbReference>
<evidence type="ECO:0000256" key="4">
    <source>
        <dbReference type="ARBA" id="ARBA00023242"/>
    </source>
</evidence>
<evidence type="ECO:0000256" key="2">
    <source>
        <dbReference type="ARBA" id="ARBA00009993"/>
    </source>
</evidence>
<dbReference type="EMBL" id="UZAH01036653">
    <property type="protein sequence ID" value="VDP46507.1"/>
    <property type="molecule type" value="Genomic_DNA"/>
</dbReference>
<evidence type="ECO:0000259" key="5">
    <source>
        <dbReference type="Pfam" id="PF03931"/>
    </source>
</evidence>
<dbReference type="Pfam" id="PF03931">
    <property type="entry name" value="Skp1_POZ"/>
    <property type="match status" value="1"/>
</dbReference>